<dbReference type="InterPro" id="IPR032816">
    <property type="entry name" value="VTT_dom"/>
</dbReference>
<dbReference type="InterPro" id="IPR015679">
    <property type="entry name" value="PLipase_D_fam"/>
</dbReference>
<evidence type="ECO:0000256" key="8">
    <source>
        <dbReference type="ARBA" id="ARBA00029594"/>
    </source>
</evidence>
<feature type="domain" description="PLD phosphodiesterase" evidence="10">
    <location>
        <begin position="128"/>
        <end position="155"/>
    </location>
</feature>
<dbReference type="Gene3D" id="3.30.870.10">
    <property type="entry name" value="Endonuclease Chain A"/>
    <property type="match status" value="2"/>
</dbReference>
<comment type="function">
    <text evidence="1">Could be a virulence factor.</text>
</comment>
<dbReference type="Pfam" id="PF09335">
    <property type="entry name" value="VTT_dom"/>
    <property type="match status" value="1"/>
</dbReference>
<proteinExistence type="predicted"/>
<evidence type="ECO:0000256" key="9">
    <source>
        <dbReference type="SAM" id="Phobius"/>
    </source>
</evidence>
<dbReference type="PANTHER" id="PTHR18896:SF60">
    <property type="entry name" value="PHOSPHOLIPASE D"/>
    <property type="match status" value="1"/>
</dbReference>
<dbReference type="CDD" id="cd09140">
    <property type="entry name" value="PLDc_vPLD1_2_like_bac_1"/>
    <property type="match status" value="1"/>
</dbReference>
<keyword evidence="4" id="KW-0964">Secreted</keyword>
<evidence type="ECO:0000259" key="10">
    <source>
        <dbReference type="PROSITE" id="PS50035"/>
    </source>
</evidence>
<gene>
    <name evidence="11" type="ORF">ACFPFW_05345</name>
</gene>
<dbReference type="InterPro" id="IPR025202">
    <property type="entry name" value="PLD-like_dom"/>
</dbReference>
<feature type="transmembrane region" description="Helical" evidence="9">
    <location>
        <begin position="565"/>
        <end position="584"/>
    </location>
</feature>
<dbReference type="PROSITE" id="PS50035">
    <property type="entry name" value="PLD"/>
    <property type="match status" value="2"/>
</dbReference>
<sequence>MSVFQQGRNVWHVERAQRASVLIDGAAYFGAVRSALRKARKTIFIIGWDINSRVRLVGESGKADDGLPEELCQFLCALVKRRPELTINILLWDFSILYSTEREIFPSVSLGWNMPSCIRLCLDDALPLGSAHHQKLVVVDDCVAFSGGLDLTVRRWDTSDHSFDNPLRKDASGSSYRPFHDVQMLVNGPAARRIGELARTRWERATFERLPDVHPEEECWPEGIQAHFRDVDIGIALTQPVYDAIPEVRQVEQLFLDAIDRAERHIYIENQFLTRLPIAERITARMRERPELETLIVAPHTHESWIEARTMRTGRINFRRCFEEAGVQDRVRFFYPSVETEAGQIDTMVHSKVMVVDDRFLRVGSANLNNRSMGTDTECDLALEGETPEVRAQIETLRNTLIGEHCGVSASEVATAIVREGSMLRATEILQERGHRMRPIEDGEPDPSDISRGISAVADPERTVGIEEFIHHLVGAKVPYRQVSHVFQVALGCLLVVALTLAWRYTPLSEWTDPRTLRDAAETLSGSYWAPLIVIGVFVVAGFVLFPVTILIAVTAGAFGPVLGLAYAGAGALASAAATYFIGLKLGRDALRRLVGPRLNRISRKVSDKGVLAVAAVRLVPVAPFTVVNLAAGASGIRVTDFLAGTALGLTPGLIVLSTLGDQVFRVLSDPSGADIAMFLVLAMAWIGLSFGAQVAMTKFRKTRA</sequence>
<dbReference type="Proteomes" id="UP001595796">
    <property type="component" value="Unassembled WGS sequence"/>
</dbReference>
<protein>
    <recommendedName>
        <fullName evidence="3">Phospholipase D</fullName>
    </recommendedName>
    <alternativeName>
        <fullName evidence="8">Choline phosphatase</fullName>
    </alternativeName>
</protein>
<evidence type="ECO:0000256" key="4">
    <source>
        <dbReference type="ARBA" id="ARBA00022525"/>
    </source>
</evidence>
<keyword evidence="9" id="KW-0812">Transmembrane</keyword>
<dbReference type="SUPFAM" id="SSF56024">
    <property type="entry name" value="Phospholipase D/nuclease"/>
    <property type="match status" value="2"/>
</dbReference>
<evidence type="ECO:0000313" key="11">
    <source>
        <dbReference type="EMBL" id="MFC5067438.1"/>
    </source>
</evidence>
<dbReference type="RefSeq" id="WP_162799658.1">
    <property type="nucleotide sequence ID" value="NZ_JBHSJF010000005.1"/>
</dbReference>
<dbReference type="InterPro" id="IPR001736">
    <property type="entry name" value="PLipase_D/transphosphatidylase"/>
</dbReference>
<evidence type="ECO:0000256" key="7">
    <source>
        <dbReference type="ARBA" id="ARBA00023098"/>
    </source>
</evidence>
<feature type="transmembrane region" description="Helical" evidence="9">
    <location>
        <begin position="526"/>
        <end position="559"/>
    </location>
</feature>
<evidence type="ECO:0000256" key="2">
    <source>
        <dbReference type="ARBA" id="ARBA00004613"/>
    </source>
</evidence>
<keyword evidence="6" id="KW-0378">Hydrolase</keyword>
<evidence type="ECO:0000313" key="12">
    <source>
        <dbReference type="Proteomes" id="UP001595796"/>
    </source>
</evidence>
<feature type="domain" description="PLD phosphodiesterase" evidence="10">
    <location>
        <begin position="345"/>
        <end position="372"/>
    </location>
</feature>
<evidence type="ECO:0000256" key="6">
    <source>
        <dbReference type="ARBA" id="ARBA00022801"/>
    </source>
</evidence>
<dbReference type="PANTHER" id="PTHR18896">
    <property type="entry name" value="PHOSPHOLIPASE D"/>
    <property type="match status" value="1"/>
</dbReference>
<organism evidence="11 12">
    <name type="scientific">Flaviflagellibacter deserti</name>
    <dbReference type="NCBI Taxonomy" id="2267266"/>
    <lineage>
        <taxon>Bacteria</taxon>
        <taxon>Pseudomonadati</taxon>
        <taxon>Pseudomonadota</taxon>
        <taxon>Alphaproteobacteria</taxon>
        <taxon>Hyphomicrobiales</taxon>
        <taxon>Flaviflagellibacter</taxon>
    </lineage>
</organism>
<keyword evidence="9" id="KW-0472">Membrane</keyword>
<keyword evidence="9" id="KW-1133">Transmembrane helix</keyword>
<name>A0ABV9Z040_9HYPH</name>
<dbReference type="Pfam" id="PF13091">
    <property type="entry name" value="PLDc_2"/>
    <property type="match status" value="1"/>
</dbReference>
<feature type="transmembrane region" description="Helical" evidence="9">
    <location>
        <begin position="676"/>
        <end position="697"/>
    </location>
</feature>
<evidence type="ECO:0000256" key="5">
    <source>
        <dbReference type="ARBA" id="ARBA00022737"/>
    </source>
</evidence>
<comment type="subcellular location">
    <subcellularLocation>
        <location evidence="2">Secreted</location>
    </subcellularLocation>
</comment>
<keyword evidence="12" id="KW-1185">Reference proteome</keyword>
<dbReference type="SMART" id="SM00155">
    <property type="entry name" value="PLDc"/>
    <property type="match status" value="2"/>
</dbReference>
<keyword evidence="5" id="KW-0677">Repeat</keyword>
<keyword evidence="7" id="KW-0443">Lipid metabolism</keyword>
<accession>A0ABV9Z040</accession>
<evidence type="ECO:0000256" key="1">
    <source>
        <dbReference type="ARBA" id="ARBA00003145"/>
    </source>
</evidence>
<evidence type="ECO:0000256" key="3">
    <source>
        <dbReference type="ARBA" id="ARBA00018392"/>
    </source>
</evidence>
<reference evidence="12" key="1">
    <citation type="journal article" date="2019" name="Int. J. Syst. Evol. Microbiol.">
        <title>The Global Catalogue of Microorganisms (GCM) 10K type strain sequencing project: providing services to taxonomists for standard genome sequencing and annotation.</title>
        <authorList>
            <consortium name="The Broad Institute Genomics Platform"/>
            <consortium name="The Broad Institute Genome Sequencing Center for Infectious Disease"/>
            <person name="Wu L."/>
            <person name="Ma J."/>
        </authorList>
    </citation>
    <scope>NUCLEOTIDE SEQUENCE [LARGE SCALE GENOMIC DNA]</scope>
    <source>
        <strain evidence="12">CGMCC 1.16444</strain>
    </source>
</reference>
<comment type="caution">
    <text evidence="11">The sequence shown here is derived from an EMBL/GenBank/DDBJ whole genome shotgun (WGS) entry which is preliminary data.</text>
</comment>
<dbReference type="CDD" id="cd09143">
    <property type="entry name" value="PLDc_vPLD1_2_like_bac_2"/>
    <property type="match status" value="1"/>
</dbReference>
<feature type="transmembrane region" description="Helical" evidence="9">
    <location>
        <begin position="486"/>
        <end position="505"/>
    </location>
</feature>
<dbReference type="EMBL" id="JBHSJF010000005">
    <property type="protein sequence ID" value="MFC5067438.1"/>
    <property type="molecule type" value="Genomic_DNA"/>
</dbReference>